<dbReference type="PROSITE" id="PS01047">
    <property type="entry name" value="HMA_1"/>
    <property type="match status" value="1"/>
</dbReference>
<gene>
    <name evidence="3" type="ORF">RF679_03445</name>
</gene>
<keyword evidence="4" id="KW-1185">Reference proteome</keyword>
<protein>
    <submittedName>
        <fullName evidence="3">Heavy-metal-associated domain-containing protein</fullName>
    </submittedName>
</protein>
<dbReference type="Gene3D" id="3.30.70.100">
    <property type="match status" value="1"/>
</dbReference>
<name>A0ABY9RJE1_9BURK</name>
<keyword evidence="1" id="KW-0479">Metal-binding</keyword>
<dbReference type="InterPro" id="IPR017969">
    <property type="entry name" value="Heavy-metal-associated_CS"/>
</dbReference>
<evidence type="ECO:0000313" key="4">
    <source>
        <dbReference type="Proteomes" id="UP001181355"/>
    </source>
</evidence>
<dbReference type="PROSITE" id="PS50846">
    <property type="entry name" value="HMA_2"/>
    <property type="match status" value="1"/>
</dbReference>
<reference evidence="3" key="1">
    <citation type="submission" date="2023-09" db="EMBL/GenBank/DDBJ databases">
        <title>Undibacterium sp. 20NA77.5 isolated from freshwater.</title>
        <authorList>
            <person name="Le V."/>
            <person name="Ko S.-R."/>
            <person name="Ahn C.-Y."/>
            <person name="Oh H.-M."/>
        </authorList>
    </citation>
    <scope>NUCLEOTIDE SEQUENCE</scope>
    <source>
        <strain evidence="3">20NA77.5</strain>
    </source>
</reference>
<evidence type="ECO:0000259" key="2">
    <source>
        <dbReference type="PROSITE" id="PS50846"/>
    </source>
</evidence>
<evidence type="ECO:0000256" key="1">
    <source>
        <dbReference type="ARBA" id="ARBA00022723"/>
    </source>
</evidence>
<accession>A0ABY9RJE1</accession>
<dbReference type="InterPro" id="IPR036163">
    <property type="entry name" value="HMA_dom_sf"/>
</dbReference>
<dbReference type="Pfam" id="PF00403">
    <property type="entry name" value="HMA"/>
    <property type="match status" value="1"/>
</dbReference>
<dbReference type="Proteomes" id="UP001181355">
    <property type="component" value="Chromosome"/>
</dbReference>
<sequence>MYQFHIEDMTCKHCEATVTKAIQTLDPQAQITIDLGKHEAQVSSSLDRETLLNAISDAGFTPQ</sequence>
<feature type="domain" description="HMA" evidence="2">
    <location>
        <begin position="1"/>
        <end position="63"/>
    </location>
</feature>
<dbReference type="EMBL" id="CP133720">
    <property type="protein sequence ID" value="WMW81344.1"/>
    <property type="molecule type" value="Genomic_DNA"/>
</dbReference>
<proteinExistence type="predicted"/>
<evidence type="ECO:0000313" key="3">
    <source>
        <dbReference type="EMBL" id="WMW81344.1"/>
    </source>
</evidence>
<organism evidence="3 4">
    <name type="scientific">Undibacterium cyanobacteriorum</name>
    <dbReference type="NCBI Taxonomy" id="3073561"/>
    <lineage>
        <taxon>Bacteria</taxon>
        <taxon>Pseudomonadati</taxon>
        <taxon>Pseudomonadota</taxon>
        <taxon>Betaproteobacteria</taxon>
        <taxon>Burkholderiales</taxon>
        <taxon>Oxalobacteraceae</taxon>
        <taxon>Undibacterium</taxon>
    </lineage>
</organism>
<dbReference type="InterPro" id="IPR006121">
    <property type="entry name" value="HMA_dom"/>
</dbReference>
<dbReference type="SUPFAM" id="SSF55008">
    <property type="entry name" value="HMA, heavy metal-associated domain"/>
    <property type="match status" value="1"/>
</dbReference>
<dbReference type="RefSeq" id="WP_309482824.1">
    <property type="nucleotide sequence ID" value="NZ_CP133720.1"/>
</dbReference>
<dbReference type="CDD" id="cd00371">
    <property type="entry name" value="HMA"/>
    <property type="match status" value="1"/>
</dbReference>